<comment type="caution">
    <text evidence="6">The sequence shown here is derived from an EMBL/GenBank/DDBJ whole genome shotgun (WGS) entry which is preliminary data.</text>
</comment>
<evidence type="ECO:0000259" key="5">
    <source>
        <dbReference type="PROSITE" id="PS01358"/>
    </source>
</evidence>
<evidence type="ECO:0000256" key="1">
    <source>
        <dbReference type="ARBA" id="ARBA00022723"/>
    </source>
</evidence>
<dbReference type="PROSITE" id="PS01358">
    <property type="entry name" value="ZF_RANBP2_1"/>
    <property type="match status" value="1"/>
</dbReference>
<feature type="compositionally biased region" description="Low complexity" evidence="4">
    <location>
        <begin position="21"/>
        <end position="34"/>
    </location>
</feature>
<organism evidence="6 7">
    <name type="scientific">Triparma verrucosa</name>
    <dbReference type="NCBI Taxonomy" id="1606542"/>
    <lineage>
        <taxon>Eukaryota</taxon>
        <taxon>Sar</taxon>
        <taxon>Stramenopiles</taxon>
        <taxon>Ochrophyta</taxon>
        <taxon>Bolidophyceae</taxon>
        <taxon>Parmales</taxon>
        <taxon>Triparmaceae</taxon>
        <taxon>Triparma</taxon>
    </lineage>
</organism>
<feature type="domain" description="RanBP2-type" evidence="5">
    <location>
        <begin position="288"/>
        <end position="307"/>
    </location>
</feature>
<keyword evidence="1" id="KW-0479">Metal-binding</keyword>
<evidence type="ECO:0000256" key="4">
    <source>
        <dbReference type="SAM" id="MobiDB-lite"/>
    </source>
</evidence>
<accession>A0A9W7KU05</accession>
<name>A0A9W7KU05_9STRA</name>
<feature type="region of interest" description="Disordered" evidence="4">
    <location>
        <begin position="21"/>
        <end position="68"/>
    </location>
</feature>
<reference evidence="7" key="1">
    <citation type="journal article" date="2023" name="Commun. Biol.">
        <title>Genome analysis of Parmales, the sister group of diatoms, reveals the evolutionary specialization of diatoms from phago-mixotrophs to photoautotrophs.</title>
        <authorList>
            <person name="Ban H."/>
            <person name="Sato S."/>
            <person name="Yoshikawa S."/>
            <person name="Yamada K."/>
            <person name="Nakamura Y."/>
            <person name="Ichinomiya M."/>
            <person name="Sato N."/>
            <person name="Blanc-Mathieu R."/>
            <person name="Endo H."/>
            <person name="Kuwata A."/>
            <person name="Ogata H."/>
        </authorList>
    </citation>
    <scope>NUCLEOTIDE SEQUENCE [LARGE SCALE GENOMIC DNA]</scope>
    <source>
        <strain evidence="7">NIES 3699</strain>
    </source>
</reference>
<keyword evidence="7" id="KW-1185">Reference proteome</keyword>
<evidence type="ECO:0000256" key="3">
    <source>
        <dbReference type="ARBA" id="ARBA00022833"/>
    </source>
</evidence>
<dbReference type="AlphaFoldDB" id="A0A9W7KU05"/>
<evidence type="ECO:0000313" key="6">
    <source>
        <dbReference type="EMBL" id="GMI11567.1"/>
    </source>
</evidence>
<dbReference type="InterPro" id="IPR001876">
    <property type="entry name" value="Znf_RanBP2"/>
</dbReference>
<dbReference type="EMBL" id="BRXX01000431">
    <property type="protein sequence ID" value="GMI11567.1"/>
    <property type="molecule type" value="Genomic_DNA"/>
</dbReference>
<dbReference type="Proteomes" id="UP001165160">
    <property type="component" value="Unassembled WGS sequence"/>
</dbReference>
<gene>
    <name evidence="6" type="ORF">TrVE_jg8544</name>
</gene>
<sequence length="314" mass="34786">MNSSGGDSSDSEFDDILSFRSFYSDSGSDSCSDRTNTMKEDKRSQARSSSSSAEEKLSRPFDTSPQVAVDTMPIAIKIDNVKKKEQGRARKVTLSPSTTTYTTTDAGPTEESLIWKRLQRILDNEKCMDQPAGPSARENELLSRVQEYGIEPYAYEVPLGNGVSDCVGVDMKSRLCVVEAKCIFGRNGTKKNRDKVKEQMRAYATFLAQETHADVAAYCFDDQGGLIALESFGVFKYETVKDNDPRGANSKTKTKIKKKKVKVAKVSKKEKEKKKKNKSMGIKSPLSWICGICTLENKELHLACAACGCEKQLN</sequence>
<protein>
    <recommendedName>
        <fullName evidence="5">RanBP2-type domain-containing protein</fullName>
    </recommendedName>
</protein>
<proteinExistence type="predicted"/>
<keyword evidence="2" id="KW-0863">Zinc-finger</keyword>
<keyword evidence="3" id="KW-0862">Zinc</keyword>
<evidence type="ECO:0000313" key="7">
    <source>
        <dbReference type="Proteomes" id="UP001165160"/>
    </source>
</evidence>
<evidence type="ECO:0000256" key="2">
    <source>
        <dbReference type="ARBA" id="ARBA00022771"/>
    </source>
</evidence>
<dbReference type="GO" id="GO:0008270">
    <property type="term" value="F:zinc ion binding"/>
    <property type="evidence" value="ECO:0007669"/>
    <property type="project" value="UniProtKB-KW"/>
</dbReference>